<sequence length="273" mass="30869">MTQKKITALTGCGQTQPETSQTGNSGNNFAARIPVTISNIGGKEIQSVRGRKLHEFLKVGRDFTNWIKGRIKQYGFVEGVDYVIVENLTSPKRASSKSRQRIEHDYILSLNMAKELSMVERNDQGKLARQYFIDCEERLRRVAPEEHQAALLNWRKNRVAACEDHKSMADAMKGYIERTGDKQHGFAYSNECSFLNDLVLGVHPRIWAKQKGIAVKQVRDHMNADQLALLAYLGNRDCALLDLDTPTIARKAKLTELAQRWLAKRLLGVSDAK</sequence>
<organism evidence="3 5">
    <name type="scientific">Pectobacterium wasabiae</name>
    <dbReference type="NCBI Taxonomy" id="55208"/>
    <lineage>
        <taxon>Bacteria</taxon>
        <taxon>Pseudomonadati</taxon>
        <taxon>Pseudomonadota</taxon>
        <taxon>Gammaproteobacteria</taxon>
        <taxon>Enterobacterales</taxon>
        <taxon>Pectobacteriaceae</taxon>
        <taxon>Pectobacterium</taxon>
    </lineage>
</organism>
<dbReference type="Pfam" id="PF08346">
    <property type="entry name" value="AntA"/>
    <property type="match status" value="1"/>
</dbReference>
<evidence type="ECO:0000259" key="2">
    <source>
        <dbReference type="Pfam" id="PF08346"/>
    </source>
</evidence>
<feature type="compositionally biased region" description="Polar residues" evidence="1">
    <location>
        <begin position="12"/>
        <end position="27"/>
    </location>
</feature>
<evidence type="ECO:0000313" key="5">
    <source>
        <dbReference type="Proteomes" id="UP000029257"/>
    </source>
</evidence>
<evidence type="ECO:0000313" key="6">
    <source>
        <dbReference type="Proteomes" id="UP000029436"/>
    </source>
</evidence>
<evidence type="ECO:0000256" key="1">
    <source>
        <dbReference type="SAM" id="MobiDB-lite"/>
    </source>
</evidence>
<feature type="region of interest" description="Disordered" evidence="1">
    <location>
        <begin position="1"/>
        <end position="27"/>
    </location>
</feature>
<dbReference type="Proteomes" id="UP000029257">
    <property type="component" value="Unassembled WGS sequence"/>
</dbReference>
<accession>A0AAW3EFG8</accession>
<comment type="caution">
    <text evidence="3">The sequence shown here is derived from an EMBL/GenBank/DDBJ whole genome shotgun (WGS) entry which is preliminary data.</text>
</comment>
<dbReference type="EMBL" id="JQOH01000008">
    <property type="protein sequence ID" value="KGA27414.1"/>
    <property type="molecule type" value="Genomic_DNA"/>
</dbReference>
<dbReference type="InterPro" id="IPR013557">
    <property type="entry name" value="AntA/B_antirep"/>
</dbReference>
<dbReference type="Proteomes" id="UP000029436">
    <property type="component" value="Unassembled WGS sequence"/>
</dbReference>
<keyword evidence="6" id="KW-1185">Reference proteome</keyword>
<dbReference type="EMBL" id="JQHP01000009">
    <property type="protein sequence ID" value="KFX04280.1"/>
    <property type="molecule type" value="Genomic_DNA"/>
</dbReference>
<name>A0AAW3EFG8_9GAMM</name>
<protein>
    <submittedName>
        <fullName evidence="3">Anti-repressor protein</fullName>
    </submittedName>
</protein>
<gene>
    <name evidence="3" type="ORF">JV38_17350</name>
    <name evidence="4" type="ORF">KU73_17340</name>
</gene>
<evidence type="ECO:0000313" key="4">
    <source>
        <dbReference type="EMBL" id="KGA27414.1"/>
    </source>
</evidence>
<dbReference type="RefSeq" id="WP_005968186.1">
    <property type="nucleotide sequence ID" value="NZ_JQHP01000009.1"/>
</dbReference>
<evidence type="ECO:0000313" key="3">
    <source>
        <dbReference type="EMBL" id="KFX04280.1"/>
    </source>
</evidence>
<feature type="domain" description="AntA/AntB antirepressor" evidence="2">
    <location>
        <begin position="48"/>
        <end position="122"/>
    </location>
</feature>
<reference evidence="5 6" key="1">
    <citation type="submission" date="2014-08" db="EMBL/GenBank/DDBJ databases">
        <title>Genome sequences of NCPPB Pectobacterium isolates.</title>
        <authorList>
            <person name="Glover R.H."/>
            <person name="Sapp M."/>
            <person name="Elphinstone J."/>
        </authorList>
    </citation>
    <scope>NUCLEOTIDE SEQUENCE [LARGE SCALE GENOMIC DNA]</scope>
    <source>
        <strain evidence="3 5">NCPPB 3701</strain>
        <strain evidence="4 6">NCPPB3702</strain>
    </source>
</reference>
<dbReference type="AlphaFoldDB" id="A0AAW3EFG8"/>
<proteinExistence type="predicted"/>